<dbReference type="Ensembl" id="ENSCSAVT00000009351.1">
    <property type="protein sequence ID" value="ENSCSAVP00000009234.1"/>
    <property type="gene ID" value="ENSCSAVG00000005444.1"/>
</dbReference>
<dbReference type="GO" id="GO:0045116">
    <property type="term" value="P:protein neddylation"/>
    <property type="evidence" value="ECO:0007669"/>
    <property type="project" value="TreeGrafter"/>
</dbReference>
<dbReference type="PROSITE" id="PS51229">
    <property type="entry name" value="DCUN1"/>
    <property type="match status" value="1"/>
</dbReference>
<comment type="function">
    <text evidence="1">Neddylation of cullins play an essential role in the regulation of SCF-type complexes activity.</text>
</comment>
<dbReference type="InParanoid" id="H2YV74"/>
<dbReference type="PANTHER" id="PTHR12281">
    <property type="entry name" value="RP42 RELATED"/>
    <property type="match status" value="1"/>
</dbReference>
<reference evidence="4" key="3">
    <citation type="submission" date="2025-09" db="UniProtKB">
        <authorList>
            <consortium name="Ensembl"/>
        </authorList>
    </citation>
    <scope>IDENTIFICATION</scope>
</reference>
<sequence length="162" mass="17931">MWNVVFSTDQPRILDSWIRFLQENNVRGISRDTWNMLPYLVDAISDNINNYNDTEAWPSLFDDFVTYQKEELNKAAEQATVVSAVTDDNDNTTKIPNDVTISNDVTTRIPCSISTSGESTPDGNSPGSPIDAPLVEEPTSNLTPQEDLCGNSPGEILSHLHS</sequence>
<dbReference type="GO" id="GO:0097602">
    <property type="term" value="F:cullin family protein binding"/>
    <property type="evidence" value="ECO:0007669"/>
    <property type="project" value="TreeGrafter"/>
</dbReference>
<keyword evidence="5" id="KW-1185">Reference proteome</keyword>
<dbReference type="GO" id="GO:0032182">
    <property type="term" value="F:ubiquitin-like protein binding"/>
    <property type="evidence" value="ECO:0007669"/>
    <property type="project" value="TreeGrafter"/>
</dbReference>
<dbReference type="Pfam" id="PF03556">
    <property type="entry name" value="Cullin_binding"/>
    <property type="match status" value="1"/>
</dbReference>
<dbReference type="Gene3D" id="1.10.238.200">
    <property type="entry name" value="Cullin, PONY binding domain"/>
    <property type="match status" value="1"/>
</dbReference>
<evidence type="ECO:0000313" key="4">
    <source>
        <dbReference type="Ensembl" id="ENSCSAVP00000009234.1"/>
    </source>
</evidence>
<dbReference type="STRING" id="51511.ENSCSAVP00000009234"/>
<evidence type="ECO:0000313" key="5">
    <source>
        <dbReference type="Proteomes" id="UP000007875"/>
    </source>
</evidence>
<dbReference type="GO" id="GO:0005886">
    <property type="term" value="C:plasma membrane"/>
    <property type="evidence" value="ECO:0007669"/>
    <property type="project" value="UniProtKB-ARBA"/>
</dbReference>
<evidence type="ECO:0000259" key="3">
    <source>
        <dbReference type="PROSITE" id="PS51229"/>
    </source>
</evidence>
<dbReference type="GO" id="GO:0031624">
    <property type="term" value="F:ubiquitin conjugating enzyme binding"/>
    <property type="evidence" value="ECO:0007669"/>
    <property type="project" value="TreeGrafter"/>
</dbReference>
<evidence type="ECO:0000256" key="2">
    <source>
        <dbReference type="SAM" id="MobiDB-lite"/>
    </source>
</evidence>
<dbReference type="Proteomes" id="UP000007875">
    <property type="component" value="Unassembled WGS sequence"/>
</dbReference>
<dbReference type="AlphaFoldDB" id="H2YV74"/>
<dbReference type="FunFam" id="1.10.238.200:FF:000003">
    <property type="entry name" value="DCN1-like protein 3"/>
    <property type="match status" value="1"/>
</dbReference>
<dbReference type="InterPro" id="IPR005176">
    <property type="entry name" value="PONY_dom"/>
</dbReference>
<dbReference type="InterPro" id="IPR042460">
    <property type="entry name" value="DCN1-like_PONY"/>
</dbReference>
<dbReference type="PANTHER" id="PTHR12281:SF31">
    <property type="entry name" value="DCN1-LIKE PROTEIN 3"/>
    <property type="match status" value="1"/>
</dbReference>
<feature type="compositionally biased region" description="Polar residues" evidence="2">
    <location>
        <begin position="113"/>
        <end position="127"/>
    </location>
</feature>
<dbReference type="GO" id="GO:2000436">
    <property type="term" value="P:positive regulation of protein neddylation"/>
    <property type="evidence" value="ECO:0007669"/>
    <property type="project" value="UniProtKB-ARBA"/>
</dbReference>
<proteinExistence type="predicted"/>
<dbReference type="InterPro" id="IPR014764">
    <property type="entry name" value="DCN-prot"/>
</dbReference>
<organism evidence="4 5">
    <name type="scientific">Ciona savignyi</name>
    <name type="common">Pacific transparent sea squirt</name>
    <dbReference type="NCBI Taxonomy" id="51511"/>
    <lineage>
        <taxon>Eukaryota</taxon>
        <taxon>Metazoa</taxon>
        <taxon>Chordata</taxon>
        <taxon>Tunicata</taxon>
        <taxon>Ascidiacea</taxon>
        <taxon>Phlebobranchia</taxon>
        <taxon>Cionidae</taxon>
        <taxon>Ciona</taxon>
    </lineage>
</organism>
<protein>
    <recommendedName>
        <fullName evidence="1">Defective in cullin neddylation protein</fullName>
    </recommendedName>
</protein>
<evidence type="ECO:0000256" key="1">
    <source>
        <dbReference type="RuleBase" id="RU410713"/>
    </source>
</evidence>
<accession>H2YV74</accession>
<dbReference type="GeneTree" id="ENSGT00940000154944"/>
<dbReference type="HOGENOM" id="CLU_1634810_0_0_1"/>
<feature type="domain" description="DCUN1" evidence="3">
    <location>
        <begin position="1"/>
        <end position="69"/>
    </location>
</feature>
<name>H2YV74_CIOSA</name>
<dbReference type="eggNOG" id="KOG3077">
    <property type="taxonomic scope" value="Eukaryota"/>
</dbReference>
<reference evidence="4" key="2">
    <citation type="submission" date="2025-08" db="UniProtKB">
        <authorList>
            <consortium name="Ensembl"/>
        </authorList>
    </citation>
    <scope>IDENTIFICATION</scope>
</reference>
<dbReference type="GO" id="GO:0000151">
    <property type="term" value="C:ubiquitin ligase complex"/>
    <property type="evidence" value="ECO:0007669"/>
    <property type="project" value="TreeGrafter"/>
</dbReference>
<reference evidence="5" key="1">
    <citation type="submission" date="2003-08" db="EMBL/GenBank/DDBJ databases">
        <authorList>
            <person name="Birren B."/>
            <person name="Nusbaum C."/>
            <person name="Abebe A."/>
            <person name="Abouelleil A."/>
            <person name="Adekoya E."/>
            <person name="Ait-zahra M."/>
            <person name="Allen N."/>
            <person name="Allen T."/>
            <person name="An P."/>
            <person name="Anderson M."/>
            <person name="Anderson S."/>
            <person name="Arachchi H."/>
            <person name="Armbruster J."/>
            <person name="Bachantsang P."/>
            <person name="Baldwin J."/>
            <person name="Barry A."/>
            <person name="Bayul T."/>
            <person name="Blitshsteyn B."/>
            <person name="Bloom T."/>
            <person name="Blye J."/>
            <person name="Boguslavskiy L."/>
            <person name="Borowsky M."/>
            <person name="Boukhgalter B."/>
            <person name="Brunache A."/>
            <person name="Butler J."/>
            <person name="Calixte N."/>
            <person name="Calvo S."/>
            <person name="Camarata J."/>
            <person name="Campo K."/>
            <person name="Chang J."/>
            <person name="Cheshatsang Y."/>
            <person name="Citroen M."/>
            <person name="Collymore A."/>
            <person name="Considine T."/>
            <person name="Cook A."/>
            <person name="Cooke P."/>
            <person name="Corum B."/>
            <person name="Cuomo C."/>
            <person name="David R."/>
            <person name="Dawoe T."/>
            <person name="Degray S."/>
            <person name="Dodge S."/>
            <person name="Dooley K."/>
            <person name="Dorje P."/>
            <person name="Dorjee K."/>
            <person name="Dorris L."/>
            <person name="Duffey N."/>
            <person name="Dupes A."/>
            <person name="Elkins T."/>
            <person name="Engels R."/>
            <person name="Erickson J."/>
            <person name="Farina A."/>
            <person name="Faro S."/>
            <person name="Ferreira P."/>
            <person name="Fischer H."/>
            <person name="Fitzgerald M."/>
            <person name="Foley K."/>
            <person name="Gage D."/>
            <person name="Galagan J."/>
            <person name="Gearin G."/>
            <person name="Gnerre S."/>
            <person name="Gnirke A."/>
            <person name="Goyette A."/>
            <person name="Graham J."/>
            <person name="Grandbois E."/>
            <person name="Gyaltsen K."/>
            <person name="Hafez N."/>
            <person name="Hagopian D."/>
            <person name="Hagos B."/>
            <person name="Hall J."/>
            <person name="Hatcher B."/>
            <person name="Heller A."/>
            <person name="Higgins H."/>
            <person name="Honan T."/>
            <person name="Horn A."/>
            <person name="Houde N."/>
            <person name="Hughes L."/>
            <person name="Hulme W."/>
            <person name="Husby E."/>
            <person name="Iliev I."/>
            <person name="Jaffe D."/>
            <person name="Jones C."/>
            <person name="Kamal M."/>
            <person name="Kamat A."/>
            <person name="Kamvysselis M."/>
            <person name="Karlsson E."/>
            <person name="Kells C."/>
            <person name="Kieu A."/>
            <person name="Kisner P."/>
            <person name="Kodira C."/>
            <person name="Kulbokas E."/>
            <person name="Labutti K."/>
            <person name="Lama D."/>
            <person name="Landers T."/>
            <person name="Leger J."/>
            <person name="Levine S."/>
            <person name="Lewis D."/>
            <person name="Lewis T."/>
            <person name="Lindblad-toh K."/>
            <person name="Liu X."/>
            <person name="Lokyitsang T."/>
            <person name="Lokyitsang Y."/>
            <person name="Lucien O."/>
            <person name="Lui A."/>
            <person name="Ma L.J."/>
            <person name="Mabbitt R."/>
            <person name="Macdonald J."/>
            <person name="Maclean C."/>
            <person name="Major J."/>
            <person name="Manning J."/>
            <person name="Marabella R."/>
            <person name="Maru K."/>
            <person name="Matthews C."/>
            <person name="Mauceli E."/>
            <person name="Mccarthy M."/>
            <person name="Mcdonough S."/>
            <person name="Mcghee T."/>
            <person name="Meldrim J."/>
            <person name="Meneus L."/>
            <person name="Mesirov J."/>
            <person name="Mihalev A."/>
            <person name="Mihova T."/>
            <person name="Mikkelsen T."/>
            <person name="Mlenga V."/>
            <person name="Moru K."/>
            <person name="Mozes J."/>
            <person name="Mulrain L."/>
            <person name="Munson G."/>
            <person name="Naylor J."/>
            <person name="Newes C."/>
            <person name="Nguyen C."/>
            <person name="Nguyen N."/>
            <person name="Nguyen T."/>
            <person name="Nicol R."/>
            <person name="Nielsen C."/>
            <person name="Nizzari M."/>
            <person name="Norbu C."/>
            <person name="Norbu N."/>
            <person name="O'donnell P."/>
            <person name="Okoawo O."/>
            <person name="O'leary S."/>
            <person name="Omotosho B."/>
            <person name="O'neill K."/>
            <person name="Osman S."/>
            <person name="Parker S."/>
            <person name="Perrin D."/>
            <person name="Phunkhang P."/>
            <person name="Piqani B."/>
            <person name="Purcell S."/>
            <person name="Rachupka T."/>
            <person name="Ramasamy U."/>
            <person name="Rameau R."/>
            <person name="Ray V."/>
            <person name="Raymond C."/>
            <person name="Retta R."/>
            <person name="Richardson S."/>
            <person name="Rise C."/>
            <person name="Rodriguez J."/>
            <person name="Rogers J."/>
            <person name="Rogov P."/>
            <person name="Rutman M."/>
            <person name="Schupbach R."/>
            <person name="Seaman C."/>
            <person name="Settipalli S."/>
            <person name="Sharpe T."/>
            <person name="Sheridan J."/>
            <person name="Sherpa N."/>
            <person name="Shi J."/>
            <person name="Smirnov S."/>
            <person name="Smith C."/>
            <person name="Sougnez C."/>
            <person name="Spencer B."/>
            <person name="Stalker J."/>
            <person name="Stange-thomann N."/>
            <person name="Stavropoulos S."/>
            <person name="Stetson K."/>
            <person name="Stone C."/>
            <person name="Stone S."/>
            <person name="Stubbs M."/>
            <person name="Talamas J."/>
            <person name="Tchuinga P."/>
            <person name="Tenzing P."/>
            <person name="Tesfaye S."/>
            <person name="Theodore J."/>
            <person name="Thoulutsang Y."/>
            <person name="Topham K."/>
            <person name="Towey S."/>
            <person name="Tsamla T."/>
            <person name="Tsomo N."/>
            <person name="Vallee D."/>
            <person name="Vassiliev H."/>
            <person name="Venkataraman V."/>
            <person name="Vinson J."/>
            <person name="Vo A."/>
            <person name="Wade C."/>
            <person name="Wang S."/>
            <person name="Wangchuk T."/>
            <person name="Wangdi T."/>
            <person name="Whittaker C."/>
            <person name="Wilkinson J."/>
            <person name="Wu Y."/>
            <person name="Wyman D."/>
            <person name="Yadav S."/>
            <person name="Yang S."/>
            <person name="Yang X."/>
            <person name="Yeager S."/>
            <person name="Yee E."/>
            <person name="Young G."/>
            <person name="Zainoun J."/>
            <person name="Zembeck L."/>
            <person name="Zimmer A."/>
            <person name="Zody M."/>
            <person name="Lander E."/>
        </authorList>
    </citation>
    <scope>NUCLEOTIDE SEQUENCE [LARGE SCALE GENOMIC DNA]</scope>
</reference>
<feature type="region of interest" description="Disordered" evidence="2">
    <location>
        <begin position="113"/>
        <end position="162"/>
    </location>
</feature>